<dbReference type="AlphaFoldDB" id="A0AA36JAD6"/>
<evidence type="ECO:0000313" key="2">
    <source>
        <dbReference type="Proteomes" id="UP001178507"/>
    </source>
</evidence>
<proteinExistence type="predicted"/>
<gene>
    <name evidence="1" type="ORF">EVOR1521_LOCUS24990</name>
</gene>
<dbReference type="EMBL" id="CAUJNA010003437">
    <property type="protein sequence ID" value="CAJ1401997.1"/>
    <property type="molecule type" value="Genomic_DNA"/>
</dbReference>
<comment type="caution">
    <text evidence="1">The sequence shown here is derived from an EMBL/GenBank/DDBJ whole genome shotgun (WGS) entry which is preliminary data.</text>
</comment>
<reference evidence="1" key="1">
    <citation type="submission" date="2023-08" db="EMBL/GenBank/DDBJ databases">
        <authorList>
            <person name="Chen Y."/>
            <person name="Shah S."/>
            <person name="Dougan E. K."/>
            <person name="Thang M."/>
            <person name="Chan C."/>
        </authorList>
    </citation>
    <scope>NUCLEOTIDE SEQUENCE</scope>
</reference>
<name>A0AA36JAD6_9DINO</name>
<keyword evidence="2" id="KW-1185">Reference proteome</keyword>
<evidence type="ECO:0000313" key="1">
    <source>
        <dbReference type="EMBL" id="CAJ1401997.1"/>
    </source>
</evidence>
<protein>
    <submittedName>
        <fullName evidence="1">Uncharacterized protein</fullName>
    </submittedName>
</protein>
<accession>A0AA36JAD6</accession>
<sequence length="667" mass="73430">MCHIAWAGGCTVGHKWSPFRWPVGREHPMLEVERSAKVQKGLEATKIKSCGPSLPVACPACRMRGGKAASAAYCAAWLGAWALQARDARSAMKIAVILLAAAAAVKLRLDRSLVDPDSDDQWCSGNQFPLDVDSLYHAAGLAKGEDLFDKNELKQFQAGLKASPDWAAASTWHLRVTVNSSLSVATNFGFPGFQVTVPAGAQGELQITDRVESSLDPSFRYLDGPDVLNGDVTFTKFCLRPKLCGEEDFCTDGWKPKVSDTVLPGNSRVECCEVILCSEAPEVDSCSGTIWTPKPNFTELQGHTKDRCCHPVWCEPNIICKGSDVKAKNGTGLRGSTPEECCEPAYCRHFACPSETQYTLMVYNADGSARRGSTTEDCCKEEKCSELDCSTSPRGSWKNKTHPSGLGSTYPECCEESYCVDFACQPSSQWQHRKETSIRGGDHATCCQPLKCAKYTCKDPTLAVRRLPDGKLTEDLGSSDDECCELKPCQDYTCSDPTMWTLKPVLMDGSLRKGFDDDTCCEAIYCEHSMDCERVDGSKWRSRGQRGLQGSTKEQCCHANLCDSYTCSSDVDGDGDGTQWYKKVDTNAHQYLGQTDEECCFPKYCSQYVTKLPLSKWKRNNTKGLQGSTDGECYLERKCLEEVDCHALGVNLTDATRLGSTRDECCW</sequence>
<organism evidence="1 2">
    <name type="scientific">Effrenium voratum</name>
    <dbReference type="NCBI Taxonomy" id="2562239"/>
    <lineage>
        <taxon>Eukaryota</taxon>
        <taxon>Sar</taxon>
        <taxon>Alveolata</taxon>
        <taxon>Dinophyceae</taxon>
        <taxon>Suessiales</taxon>
        <taxon>Symbiodiniaceae</taxon>
        <taxon>Effrenium</taxon>
    </lineage>
</organism>
<dbReference type="Proteomes" id="UP001178507">
    <property type="component" value="Unassembled WGS sequence"/>
</dbReference>